<dbReference type="AlphaFoldDB" id="A0A8J3CMA4"/>
<evidence type="ECO:0000313" key="1">
    <source>
        <dbReference type="EMBL" id="GHA65954.1"/>
    </source>
</evidence>
<organism evidence="1 2">
    <name type="scientific">Formosimonas limnophila</name>
    <dbReference type="NCBI Taxonomy" id="1384487"/>
    <lineage>
        <taxon>Bacteria</taxon>
        <taxon>Pseudomonadati</taxon>
        <taxon>Pseudomonadota</taxon>
        <taxon>Betaproteobacteria</taxon>
        <taxon>Burkholderiales</taxon>
        <taxon>Burkholderiaceae</taxon>
        <taxon>Formosimonas</taxon>
    </lineage>
</organism>
<name>A0A8J3CMA4_9BURK</name>
<protein>
    <submittedName>
        <fullName evidence="1">Uncharacterized protein</fullName>
    </submittedName>
</protein>
<reference evidence="1" key="1">
    <citation type="journal article" date="2014" name="Int. J. Syst. Evol. Microbiol.">
        <title>Complete genome sequence of Corynebacterium casei LMG S-19264T (=DSM 44701T), isolated from a smear-ripened cheese.</title>
        <authorList>
            <consortium name="US DOE Joint Genome Institute (JGI-PGF)"/>
            <person name="Walter F."/>
            <person name="Albersmeier A."/>
            <person name="Kalinowski J."/>
            <person name="Ruckert C."/>
        </authorList>
    </citation>
    <scope>NUCLEOTIDE SEQUENCE</scope>
    <source>
        <strain evidence="1">KCTC 32501</strain>
    </source>
</reference>
<dbReference type="RefSeq" id="WP_189490657.1">
    <property type="nucleotide sequence ID" value="NZ_BMZG01000002.1"/>
</dbReference>
<gene>
    <name evidence="1" type="ORF">GCM10009007_02990</name>
</gene>
<dbReference type="Proteomes" id="UP000614287">
    <property type="component" value="Unassembled WGS sequence"/>
</dbReference>
<dbReference type="EMBL" id="BMZG01000002">
    <property type="protein sequence ID" value="GHA65954.1"/>
    <property type="molecule type" value="Genomic_DNA"/>
</dbReference>
<reference evidence="1" key="2">
    <citation type="submission" date="2020-09" db="EMBL/GenBank/DDBJ databases">
        <authorList>
            <person name="Sun Q."/>
            <person name="Kim S."/>
        </authorList>
    </citation>
    <scope>NUCLEOTIDE SEQUENCE</scope>
    <source>
        <strain evidence="1">KCTC 32501</strain>
    </source>
</reference>
<accession>A0A8J3CMA4</accession>
<evidence type="ECO:0000313" key="2">
    <source>
        <dbReference type="Proteomes" id="UP000614287"/>
    </source>
</evidence>
<keyword evidence="2" id="KW-1185">Reference proteome</keyword>
<sequence length="77" mass="8778">MLFNSQGFREFFATQSNGEPRKVAYEISDCGKSVVRAVDGLPISEYPLSPQFEAIVVSWCDDHRANLHKHDDYRMVA</sequence>
<proteinExistence type="predicted"/>
<comment type="caution">
    <text evidence="1">The sequence shown here is derived from an EMBL/GenBank/DDBJ whole genome shotgun (WGS) entry which is preliminary data.</text>
</comment>